<dbReference type="PROSITE" id="PS50157">
    <property type="entry name" value="ZINC_FINGER_C2H2_2"/>
    <property type="match status" value="1"/>
</dbReference>
<proteinExistence type="predicted"/>
<dbReference type="SMART" id="SM00355">
    <property type="entry name" value="ZnF_C2H2"/>
    <property type="match status" value="3"/>
</dbReference>
<feature type="compositionally biased region" description="Polar residues" evidence="6">
    <location>
        <begin position="109"/>
        <end position="125"/>
    </location>
</feature>
<organism evidence="9 10">
    <name type="scientific">Fusarium coffeatum</name>
    <dbReference type="NCBI Taxonomy" id="231269"/>
    <lineage>
        <taxon>Eukaryota</taxon>
        <taxon>Fungi</taxon>
        <taxon>Dikarya</taxon>
        <taxon>Ascomycota</taxon>
        <taxon>Pezizomycotina</taxon>
        <taxon>Sordariomycetes</taxon>
        <taxon>Hypocreomycetidae</taxon>
        <taxon>Hypocreales</taxon>
        <taxon>Nectriaceae</taxon>
        <taxon>Fusarium</taxon>
        <taxon>Fusarium incarnatum-equiseti species complex</taxon>
    </lineage>
</organism>
<evidence type="ECO:0000256" key="2">
    <source>
        <dbReference type="ARBA" id="ARBA00023155"/>
    </source>
</evidence>
<feature type="region of interest" description="Disordered" evidence="6">
    <location>
        <begin position="249"/>
        <end position="316"/>
    </location>
</feature>
<feature type="domain" description="C2H2-type" evidence="8">
    <location>
        <begin position="326"/>
        <end position="349"/>
    </location>
</feature>
<evidence type="ECO:0000259" key="7">
    <source>
        <dbReference type="PROSITE" id="PS50071"/>
    </source>
</evidence>
<comment type="caution">
    <text evidence="9">The sequence shown here is derived from an EMBL/GenBank/DDBJ whole genome shotgun (WGS) entry which is preliminary data.</text>
</comment>
<dbReference type="InterPro" id="IPR001356">
    <property type="entry name" value="HD"/>
</dbReference>
<feature type="domain" description="Homeobox" evidence="7">
    <location>
        <begin position="133"/>
        <end position="188"/>
    </location>
</feature>
<keyword evidence="1 5" id="KW-0238">DNA-binding</keyword>
<evidence type="ECO:0000259" key="8">
    <source>
        <dbReference type="PROSITE" id="PS50157"/>
    </source>
</evidence>
<evidence type="ECO:0000256" key="4">
    <source>
        <dbReference type="PROSITE-ProRule" id="PRU00042"/>
    </source>
</evidence>
<feature type="compositionally biased region" description="Polar residues" evidence="6">
    <location>
        <begin position="80"/>
        <end position="102"/>
    </location>
</feature>
<dbReference type="InterPro" id="IPR009057">
    <property type="entry name" value="Homeodomain-like_sf"/>
</dbReference>
<evidence type="ECO:0000256" key="6">
    <source>
        <dbReference type="SAM" id="MobiDB-lite"/>
    </source>
</evidence>
<dbReference type="InterPro" id="IPR050224">
    <property type="entry name" value="TALE_homeobox"/>
</dbReference>
<evidence type="ECO:0000256" key="3">
    <source>
        <dbReference type="ARBA" id="ARBA00023242"/>
    </source>
</evidence>
<dbReference type="InterPro" id="IPR008422">
    <property type="entry name" value="KN_HD"/>
</dbReference>
<sequence length="875" mass="98458">MAADSGDRNDPGRDLSAVAIPGSSIGGEHLGTPFLDALALDTTDGLTFDMNGGLWYAELSQLPVDINATNSDQHQPRQPGLQSDVPTTQVTGSSTQVLQGPQSHKIESPTPNSTSTHSLINTLSTLPPKVGHRFTLEALRSLKEWFSAHVDRPYPTEEEKTLLEHQTGLSRIQITNWLANARRRRIVADSRTNGSGQTPEEYTPTRSGTPIPRRGQTWRDLNPMQRWQNSPPENEPALVSDIARAMASGELVSTRGRRGTFSSDEKISRRRRHRSTTSSLGTSRSGSTDSRSSRGSISGTSSHSRGRSIQKIRPQKNSLTKPRFTFQCTFCTETFRRKYDWQRHENSLHLPLERWECSPNGTTAINPDTGQLCCLFCGHGDPSEIHLSSHNPSACQERAFSRKDHLKQHLRLVHNAVLTDLTTKLWKTTQPDIVSRCGFCQASLSTWPDRVDHLANHFKLGCTMRSWVGDWGFEDSVLKTIENGMPPYLVELERGTPFPFTANGRPPDSPRSAYELITMELAYFIQNYNDTTNTLPSHRTLQLEACRIVFGSEVTFPELNPGSHGGSSWLRDLLLSSDEIVQQARFAPIRSRTESRLSVLRIKGKNALFEDCLLEARLQAFMRSQREKGIHATSDGELQREAGRIVLQMESELHTKPEYVANWLIGFLNYSTSWIDEFRRRADSVVASESKEAFTTSHGALWQDQPSVQSQPNDLPWTGQASWPTGNDWELVGHGDLPDTDMPWVAERGDRASSTPADTFLQDFTWLWSDDQSPPVIPQTTDSPNAEGESTLRPTWLGPGIYVLNDPNHIPWFAREMKRWVKATMSPNNPICHVPSDEELRHQARCLLYNDDDPWNQTPADNPQWLEMFKKDLKL</sequence>
<dbReference type="OrthoDB" id="10056939at2759"/>
<feature type="region of interest" description="Disordered" evidence="6">
    <location>
        <begin position="188"/>
        <end position="217"/>
    </location>
</feature>
<accession>A0A366RPY2</accession>
<reference evidence="9 10" key="1">
    <citation type="submission" date="2018-06" db="EMBL/GenBank/DDBJ databases">
        <title>Fusarium incarnatum-equiseti species complex species 28.</title>
        <authorList>
            <person name="Gardiner D.M."/>
        </authorList>
    </citation>
    <scope>NUCLEOTIDE SEQUENCE [LARGE SCALE GENOMIC DNA]</scope>
    <source>
        <strain evidence="9 10">FIESC_28</strain>
    </source>
</reference>
<dbReference type="GeneID" id="41995073"/>
<keyword evidence="2 5" id="KW-0371">Homeobox</keyword>
<dbReference type="AlphaFoldDB" id="A0A366RPY2"/>
<feature type="compositionally biased region" description="Basic residues" evidence="6">
    <location>
        <begin position="304"/>
        <end position="314"/>
    </location>
</feature>
<dbReference type="SMART" id="SM00389">
    <property type="entry name" value="HOX"/>
    <property type="match status" value="1"/>
</dbReference>
<keyword evidence="4" id="KW-0863">Zinc-finger</keyword>
<dbReference type="PANTHER" id="PTHR11850">
    <property type="entry name" value="HOMEOBOX PROTEIN TRANSCRIPTION FACTORS"/>
    <property type="match status" value="1"/>
</dbReference>
<feature type="compositionally biased region" description="Low complexity" evidence="6">
    <location>
        <begin position="276"/>
        <end position="303"/>
    </location>
</feature>
<keyword evidence="10" id="KW-1185">Reference proteome</keyword>
<feature type="compositionally biased region" description="Polar residues" evidence="6">
    <location>
        <begin position="190"/>
        <end position="208"/>
    </location>
</feature>
<feature type="region of interest" description="Disordered" evidence="6">
    <location>
        <begin position="1"/>
        <end position="20"/>
    </location>
</feature>
<evidence type="ECO:0000313" key="9">
    <source>
        <dbReference type="EMBL" id="RBR19167.1"/>
    </source>
</evidence>
<dbReference type="SUPFAM" id="SSF46689">
    <property type="entry name" value="Homeodomain-like"/>
    <property type="match status" value="1"/>
</dbReference>
<dbReference type="Pfam" id="PF05920">
    <property type="entry name" value="Homeobox_KN"/>
    <property type="match status" value="1"/>
</dbReference>
<dbReference type="GO" id="GO:0003677">
    <property type="term" value="F:DNA binding"/>
    <property type="evidence" value="ECO:0007669"/>
    <property type="project" value="UniProtKB-UniRule"/>
</dbReference>
<keyword evidence="4" id="KW-0479">Metal-binding</keyword>
<keyword evidence="3 5" id="KW-0539">Nucleus</keyword>
<feature type="DNA-binding region" description="Homeobox" evidence="5">
    <location>
        <begin position="135"/>
        <end position="189"/>
    </location>
</feature>
<evidence type="ECO:0000256" key="5">
    <source>
        <dbReference type="PROSITE-ProRule" id="PRU00108"/>
    </source>
</evidence>
<name>A0A366RPY2_9HYPO</name>
<gene>
    <name evidence="9" type="ORF">FIESC28_05632</name>
</gene>
<dbReference type="Gene3D" id="1.10.10.60">
    <property type="entry name" value="Homeodomain-like"/>
    <property type="match status" value="1"/>
</dbReference>
<comment type="subcellular location">
    <subcellularLocation>
        <location evidence="5">Nucleus</location>
    </subcellularLocation>
</comment>
<dbReference type="EMBL" id="QKXC01000116">
    <property type="protein sequence ID" value="RBR19167.1"/>
    <property type="molecule type" value="Genomic_DNA"/>
</dbReference>
<dbReference type="PROSITE" id="PS50071">
    <property type="entry name" value="HOMEOBOX_2"/>
    <property type="match status" value="1"/>
</dbReference>
<dbReference type="GO" id="GO:0005634">
    <property type="term" value="C:nucleus"/>
    <property type="evidence" value="ECO:0007669"/>
    <property type="project" value="UniProtKB-SubCell"/>
</dbReference>
<dbReference type="PROSITE" id="PS00028">
    <property type="entry name" value="ZINC_FINGER_C2H2_1"/>
    <property type="match status" value="1"/>
</dbReference>
<protein>
    <recommendedName>
        <fullName evidence="11">Homeobox domain-containing protein</fullName>
    </recommendedName>
</protein>
<dbReference type="GO" id="GO:0008270">
    <property type="term" value="F:zinc ion binding"/>
    <property type="evidence" value="ECO:0007669"/>
    <property type="project" value="UniProtKB-KW"/>
</dbReference>
<dbReference type="CDD" id="cd00086">
    <property type="entry name" value="homeodomain"/>
    <property type="match status" value="1"/>
</dbReference>
<evidence type="ECO:0000313" key="10">
    <source>
        <dbReference type="Proteomes" id="UP000253153"/>
    </source>
</evidence>
<evidence type="ECO:0000256" key="1">
    <source>
        <dbReference type="ARBA" id="ARBA00023125"/>
    </source>
</evidence>
<dbReference type="InterPro" id="IPR013087">
    <property type="entry name" value="Znf_C2H2_type"/>
</dbReference>
<evidence type="ECO:0008006" key="11">
    <source>
        <dbReference type="Google" id="ProtNLM"/>
    </source>
</evidence>
<keyword evidence="4" id="KW-0862">Zinc</keyword>
<dbReference type="Proteomes" id="UP000253153">
    <property type="component" value="Unassembled WGS sequence"/>
</dbReference>
<feature type="region of interest" description="Disordered" evidence="6">
    <location>
        <begin position="68"/>
        <end position="126"/>
    </location>
</feature>
<dbReference type="RefSeq" id="XP_031016092.1">
    <property type="nucleotide sequence ID" value="XM_031159777.1"/>
</dbReference>
<feature type="compositionally biased region" description="Basic and acidic residues" evidence="6">
    <location>
        <begin position="1"/>
        <end position="13"/>
    </location>
</feature>
<dbReference type="Gene3D" id="3.30.160.60">
    <property type="entry name" value="Classic Zinc Finger"/>
    <property type="match status" value="1"/>
</dbReference>
<dbReference type="GO" id="GO:0006355">
    <property type="term" value="P:regulation of DNA-templated transcription"/>
    <property type="evidence" value="ECO:0007669"/>
    <property type="project" value="InterPro"/>
</dbReference>